<name>A0ABV2MR06_9HYPH</name>
<dbReference type="Proteomes" id="UP001549077">
    <property type="component" value="Unassembled WGS sequence"/>
</dbReference>
<reference evidence="1 2" key="1">
    <citation type="submission" date="2024-06" db="EMBL/GenBank/DDBJ databases">
        <title>Genomic Encyclopedia of Type Strains, Phase IV (KMG-IV): sequencing the most valuable type-strain genomes for metagenomic binning, comparative biology and taxonomic classification.</title>
        <authorList>
            <person name="Goeker M."/>
        </authorList>
    </citation>
    <scope>NUCLEOTIDE SEQUENCE [LARGE SCALE GENOMIC DNA]</scope>
    <source>
        <strain evidence="1 2">DSM 29288</strain>
    </source>
</reference>
<comment type="caution">
    <text evidence="1">The sequence shown here is derived from an EMBL/GenBank/DDBJ whole genome shotgun (WGS) entry which is preliminary data.</text>
</comment>
<evidence type="ECO:0000313" key="2">
    <source>
        <dbReference type="Proteomes" id="UP001549077"/>
    </source>
</evidence>
<organism evidence="1 2">
    <name type="scientific">Rhizobium binae</name>
    <dbReference type="NCBI Taxonomy" id="1138190"/>
    <lineage>
        <taxon>Bacteria</taxon>
        <taxon>Pseudomonadati</taxon>
        <taxon>Pseudomonadota</taxon>
        <taxon>Alphaproteobacteria</taxon>
        <taxon>Hyphomicrobiales</taxon>
        <taxon>Rhizobiaceae</taxon>
        <taxon>Rhizobium/Agrobacterium group</taxon>
        <taxon>Rhizobium</taxon>
    </lineage>
</organism>
<sequence>MSMNEGRSMQAIPFAWQEISVRSCNEPSFFSELEYVG</sequence>
<dbReference type="EMBL" id="JBEPMY010000039">
    <property type="protein sequence ID" value="MET3758894.1"/>
    <property type="molecule type" value="Genomic_DNA"/>
</dbReference>
<protein>
    <submittedName>
        <fullName evidence="1">Uncharacterized protein</fullName>
    </submittedName>
</protein>
<proteinExistence type="predicted"/>
<accession>A0ABV2MR06</accession>
<evidence type="ECO:0000313" key="1">
    <source>
        <dbReference type="EMBL" id="MET3758894.1"/>
    </source>
</evidence>
<gene>
    <name evidence="1" type="ORF">ABID08_006278</name>
</gene>
<keyword evidence="2" id="KW-1185">Reference proteome</keyword>